<name>A0A0G4F2J0_9ALVE</name>
<feature type="region of interest" description="Disordered" evidence="1">
    <location>
        <begin position="1"/>
        <end position="37"/>
    </location>
</feature>
<dbReference type="AlphaFoldDB" id="A0A0G4F2J0"/>
<proteinExistence type="predicted"/>
<evidence type="ECO:0000313" key="2">
    <source>
        <dbReference type="EMBL" id="CEM05986.1"/>
    </source>
</evidence>
<dbReference type="VEuPathDB" id="CryptoDB:Cvel_14795"/>
<dbReference type="EMBL" id="CDMZ01000074">
    <property type="protein sequence ID" value="CEM05986.1"/>
    <property type="molecule type" value="Genomic_DNA"/>
</dbReference>
<dbReference type="PhylomeDB" id="A0A0G4F2J0"/>
<sequence length="186" mass="20494">MSDKHVQLLQERQEKRSEGAEGTKQPDVQTFFPTKDETDSEAVVAPYTETHKKRIKYNMLTTDFLANAGWPHLTENEALRKLVKALDPRYDLPSVGKVQRLLLPILKSGGPQGETLDDFFGDEMHSLAELGLTDTQSADVQAGMVQGAILKQFDEQMSAYKQRVSGLQLTVLEGGPLLQGLAGGPI</sequence>
<gene>
    <name evidence="2" type="ORF">Cvel_14795</name>
</gene>
<feature type="compositionally biased region" description="Basic and acidic residues" evidence="1">
    <location>
        <begin position="1"/>
        <end position="21"/>
    </location>
</feature>
<reference evidence="2" key="1">
    <citation type="submission" date="2014-11" db="EMBL/GenBank/DDBJ databases">
        <authorList>
            <person name="Otto D Thomas"/>
            <person name="Naeem Raeece"/>
        </authorList>
    </citation>
    <scope>NUCLEOTIDE SEQUENCE</scope>
</reference>
<organism evidence="2">
    <name type="scientific">Chromera velia CCMP2878</name>
    <dbReference type="NCBI Taxonomy" id="1169474"/>
    <lineage>
        <taxon>Eukaryota</taxon>
        <taxon>Sar</taxon>
        <taxon>Alveolata</taxon>
        <taxon>Colpodellida</taxon>
        <taxon>Chromeraceae</taxon>
        <taxon>Chromera</taxon>
    </lineage>
</organism>
<protein>
    <submittedName>
        <fullName evidence="2">Uncharacterized protein</fullName>
    </submittedName>
</protein>
<accession>A0A0G4F2J0</accession>
<evidence type="ECO:0000256" key="1">
    <source>
        <dbReference type="SAM" id="MobiDB-lite"/>
    </source>
</evidence>